<evidence type="ECO:0000313" key="2">
    <source>
        <dbReference type="EMBL" id="STQ33013.1"/>
    </source>
</evidence>
<protein>
    <submittedName>
        <fullName evidence="2">Uncharacterized protein</fullName>
    </submittedName>
</protein>
<proteinExistence type="predicted"/>
<accession>A0A377MQX6</accession>
<dbReference type="EMBL" id="UGIF01000004">
    <property type="protein sequence ID" value="STQ33013.1"/>
    <property type="molecule type" value="Genomic_DNA"/>
</dbReference>
<feature type="transmembrane region" description="Helical" evidence="1">
    <location>
        <begin position="56"/>
        <end position="73"/>
    </location>
</feature>
<reference evidence="2 3" key="1">
    <citation type="submission" date="2018-06" db="EMBL/GenBank/DDBJ databases">
        <authorList>
            <consortium name="Pathogen Informatics"/>
            <person name="Doyle S."/>
        </authorList>
    </citation>
    <scope>NUCLEOTIDE SEQUENCE [LARGE SCALE GENOMIC DNA]</scope>
    <source>
        <strain evidence="2 3">NCTC8129</strain>
    </source>
</reference>
<keyword evidence="1" id="KW-1133">Transmembrane helix</keyword>
<dbReference type="AlphaFoldDB" id="A0A377MQX6"/>
<keyword evidence="1" id="KW-0472">Membrane</keyword>
<name>A0A377MQX6_9ENTE</name>
<dbReference type="Proteomes" id="UP000254070">
    <property type="component" value="Unassembled WGS sequence"/>
</dbReference>
<evidence type="ECO:0000256" key="1">
    <source>
        <dbReference type="SAM" id="Phobius"/>
    </source>
</evidence>
<organism evidence="2 3">
    <name type="scientific">Enterococcus durans</name>
    <dbReference type="NCBI Taxonomy" id="53345"/>
    <lineage>
        <taxon>Bacteria</taxon>
        <taxon>Bacillati</taxon>
        <taxon>Bacillota</taxon>
        <taxon>Bacilli</taxon>
        <taxon>Lactobacillales</taxon>
        <taxon>Enterococcaceae</taxon>
        <taxon>Enterococcus</taxon>
    </lineage>
</organism>
<evidence type="ECO:0000313" key="3">
    <source>
        <dbReference type="Proteomes" id="UP000254070"/>
    </source>
</evidence>
<keyword evidence="1" id="KW-0812">Transmembrane</keyword>
<sequence>MRVIITKAIMKSKQKIYKYYLKKQTEQYTNCSVCFRYWMILTFGFKFLKKIKKGEAYYIFILYILIFYIFCVKKKLGFSMGYRIMCVENTVFTCRKYCAYV</sequence>
<gene>
    <name evidence="2" type="ORF">NCTC8129_03223</name>
</gene>